<keyword evidence="3" id="KW-1185">Reference proteome</keyword>
<evidence type="ECO:0000313" key="2">
    <source>
        <dbReference type="EMBL" id="MBC3516821.1"/>
    </source>
</evidence>
<dbReference type="InterPro" id="IPR010897">
    <property type="entry name" value="Spore_II_P"/>
</dbReference>
<dbReference type="Pfam" id="PF07454">
    <property type="entry name" value="SpoIIP"/>
    <property type="match status" value="1"/>
</dbReference>
<proteinExistence type="predicted"/>
<dbReference type="RefSeq" id="WP_186488378.1">
    <property type="nucleotide sequence ID" value="NZ_JACOGI010000002.1"/>
</dbReference>
<evidence type="ECO:0000256" key="1">
    <source>
        <dbReference type="SAM" id="MobiDB-lite"/>
    </source>
</evidence>
<sequence>MVLAALTLVLLTVYGNLDTLVGWYQKFAGKNVAIGSQVFSGLSPSENRANRDDDEGTTILEKDESWTDFKSLLPPQTEPAAPADQQRPEGALPIETVNLSTKKGIPYKSGAINNKTEMSAEQVLSALSDDADFKIQLGASEPQVLVVHTHATESYENYDLGYYDPGAASRNEDNAQNMTRVGEALVAQLNAAGICAIQDKTQHDNPQYTGAYDRSRITVQEYLKKYPSIKVVIDVHRDAIQYSDGTRAKPTAQIEGKNAAQIMMIVGCNTSDNELPGYAKNLRFAADLQDVLETSFPDLTRPILFDYRFYNQDLTPANILIEVGGHANTLGEAVYSGELIGRGLAQYLKARAG</sequence>
<feature type="region of interest" description="Disordered" evidence="1">
    <location>
        <begin position="68"/>
        <end position="90"/>
    </location>
</feature>
<dbReference type="Proteomes" id="UP000597668">
    <property type="component" value="Unassembled WGS sequence"/>
</dbReference>
<name>A0A8J6ILI1_9FIRM</name>
<comment type="caution">
    <text evidence="2">The sequence shown here is derived from an EMBL/GenBank/DDBJ whole genome shotgun (WGS) entry which is preliminary data.</text>
</comment>
<organism evidence="2 3">
    <name type="scientific">Neobittarella massiliensis</name>
    <name type="common">ex Bilen et al. 2018</name>
    <dbReference type="NCBI Taxonomy" id="2041842"/>
    <lineage>
        <taxon>Bacteria</taxon>
        <taxon>Bacillati</taxon>
        <taxon>Bacillota</taxon>
        <taxon>Clostridia</taxon>
        <taxon>Eubacteriales</taxon>
        <taxon>Oscillospiraceae</taxon>
        <taxon>Neobittarella (ex Bilen et al. 2018)</taxon>
    </lineage>
</organism>
<gene>
    <name evidence="2" type="ORF">H8K20_10485</name>
</gene>
<accession>A0A8J6ILI1</accession>
<dbReference type="NCBIfam" id="TIGR02867">
    <property type="entry name" value="spore_II_P"/>
    <property type="match status" value="1"/>
</dbReference>
<dbReference type="AlphaFoldDB" id="A0A8J6ILI1"/>
<evidence type="ECO:0000313" key="3">
    <source>
        <dbReference type="Proteomes" id="UP000597668"/>
    </source>
</evidence>
<dbReference type="EMBL" id="JACOGI010000002">
    <property type="protein sequence ID" value="MBC3516821.1"/>
    <property type="molecule type" value="Genomic_DNA"/>
</dbReference>
<protein>
    <submittedName>
        <fullName evidence="2">Stage II sporulation protein P</fullName>
    </submittedName>
</protein>
<reference evidence="2" key="1">
    <citation type="submission" date="2020-08" db="EMBL/GenBank/DDBJ databases">
        <authorList>
            <person name="Liu C."/>
            <person name="Sun Q."/>
        </authorList>
    </citation>
    <scope>NUCLEOTIDE SEQUENCE</scope>
    <source>
        <strain evidence="2">NSJ-65</strain>
    </source>
</reference>